<dbReference type="SMART" id="SM00248">
    <property type="entry name" value="ANK"/>
    <property type="match status" value="2"/>
</dbReference>
<dbReference type="PROSITE" id="PS50297">
    <property type="entry name" value="ANK_REP_REGION"/>
    <property type="match status" value="1"/>
</dbReference>
<sequence>MQKSTDGRLGAARRRWRSFFVGRSDPEIDFMEVEVEAGGKLPWIGKNENAKDDSTGGPSEHTHGRSRRSFVQGISQRRIRAKWLPSSDQESRGFGEISYEQSRAAAEKLREENLKKQLLNAVEKGDCPLVRSLSLNGASLEWTNAEGMTPLMVSCTREDLFSMALTLIKLGCLPTSSAGRYALHHAASSGLINTVALLLSCGADSLVANDEGQTPLDIAREKKHIAVVRIIEDWVCYFGGYLRELYNSKSSKKLVSKKVWAVVLPTCSTENGAPARNELALYASRKGNSPTRVVWLGSFTSEIREPNMDAADPHLVILDKVTKQELRFRAEMRGDKDQVKRLHVACTQGGEAQMSVYHNIAGVRSADDISLEIAMQTSIQTALQEGIPLSKMVSLDLKKKKMVL</sequence>
<evidence type="ECO:0000256" key="2">
    <source>
        <dbReference type="ARBA" id="ARBA00023043"/>
    </source>
</evidence>
<dbReference type="EMBL" id="GL377574">
    <property type="protein sequence ID" value="EFJ31248.1"/>
    <property type="molecule type" value="Genomic_DNA"/>
</dbReference>
<dbReference type="SUPFAM" id="SSF48403">
    <property type="entry name" value="Ankyrin repeat"/>
    <property type="match status" value="1"/>
</dbReference>
<evidence type="ECO:0000256" key="4">
    <source>
        <dbReference type="SAM" id="MobiDB-lite"/>
    </source>
</evidence>
<dbReference type="Proteomes" id="UP000001514">
    <property type="component" value="Unassembled WGS sequence"/>
</dbReference>
<dbReference type="Gene3D" id="1.25.40.20">
    <property type="entry name" value="Ankyrin repeat-containing domain"/>
    <property type="match status" value="1"/>
</dbReference>
<proteinExistence type="predicted"/>
<dbReference type="AlphaFoldDB" id="D8RA08"/>
<dbReference type="Gramene" id="EFJ31248">
    <property type="protein sequence ID" value="EFJ31248"/>
    <property type="gene ID" value="SELMODRAFT_440088"/>
</dbReference>
<dbReference type="eggNOG" id="ENOG502QQ81">
    <property type="taxonomic scope" value="Eukaryota"/>
</dbReference>
<dbReference type="InterPro" id="IPR002110">
    <property type="entry name" value="Ankyrin_rpt"/>
</dbReference>
<evidence type="ECO:0000313" key="5">
    <source>
        <dbReference type="EMBL" id="EFJ31248.1"/>
    </source>
</evidence>
<name>D8RA08_SELML</name>
<evidence type="ECO:0000313" key="6">
    <source>
        <dbReference type="Proteomes" id="UP000001514"/>
    </source>
</evidence>
<accession>D8RA08</accession>
<keyword evidence="6" id="KW-1185">Reference proteome</keyword>
<keyword evidence="2 3" id="KW-0040">ANK repeat</keyword>
<dbReference type="PROSITE" id="PS50088">
    <property type="entry name" value="ANK_REPEAT"/>
    <property type="match status" value="1"/>
</dbReference>
<dbReference type="Pfam" id="PF12796">
    <property type="entry name" value="Ank_2"/>
    <property type="match status" value="1"/>
</dbReference>
<dbReference type="InterPro" id="IPR050889">
    <property type="entry name" value="Dendritic_Spine_Reg/Scaffold"/>
</dbReference>
<evidence type="ECO:0000256" key="3">
    <source>
        <dbReference type="PROSITE-ProRule" id="PRU00023"/>
    </source>
</evidence>
<dbReference type="PANTHER" id="PTHR24166">
    <property type="entry name" value="ROLLING PEBBLES, ISOFORM B"/>
    <property type="match status" value="1"/>
</dbReference>
<feature type="region of interest" description="Disordered" evidence="4">
    <location>
        <begin position="44"/>
        <end position="72"/>
    </location>
</feature>
<dbReference type="InParanoid" id="D8RA08"/>
<evidence type="ECO:0000256" key="1">
    <source>
        <dbReference type="ARBA" id="ARBA00022737"/>
    </source>
</evidence>
<dbReference type="KEGG" id="smo:SELMODRAFT_440088"/>
<protein>
    <submittedName>
        <fullName evidence="5">Uncharacterized protein</fullName>
    </submittedName>
</protein>
<dbReference type="OrthoDB" id="1711136at2759"/>
<dbReference type="HOGENOM" id="CLU_682245_0_0_1"/>
<dbReference type="PANTHER" id="PTHR24166:SF45">
    <property type="entry name" value="E3 UBIQUITIN-PROTEIN LIGASE XBAT35"/>
    <property type="match status" value="1"/>
</dbReference>
<reference evidence="5 6" key="1">
    <citation type="journal article" date="2011" name="Science">
        <title>The Selaginella genome identifies genetic changes associated with the evolution of vascular plants.</title>
        <authorList>
            <person name="Banks J.A."/>
            <person name="Nishiyama T."/>
            <person name="Hasebe M."/>
            <person name="Bowman J.L."/>
            <person name="Gribskov M."/>
            <person name="dePamphilis C."/>
            <person name="Albert V.A."/>
            <person name="Aono N."/>
            <person name="Aoyama T."/>
            <person name="Ambrose B.A."/>
            <person name="Ashton N.W."/>
            <person name="Axtell M.J."/>
            <person name="Barker E."/>
            <person name="Barker M.S."/>
            <person name="Bennetzen J.L."/>
            <person name="Bonawitz N.D."/>
            <person name="Chapple C."/>
            <person name="Cheng C."/>
            <person name="Correa L.G."/>
            <person name="Dacre M."/>
            <person name="DeBarry J."/>
            <person name="Dreyer I."/>
            <person name="Elias M."/>
            <person name="Engstrom E.M."/>
            <person name="Estelle M."/>
            <person name="Feng L."/>
            <person name="Finet C."/>
            <person name="Floyd S.K."/>
            <person name="Frommer W.B."/>
            <person name="Fujita T."/>
            <person name="Gramzow L."/>
            <person name="Gutensohn M."/>
            <person name="Harholt J."/>
            <person name="Hattori M."/>
            <person name="Heyl A."/>
            <person name="Hirai T."/>
            <person name="Hiwatashi Y."/>
            <person name="Ishikawa M."/>
            <person name="Iwata M."/>
            <person name="Karol K.G."/>
            <person name="Koehler B."/>
            <person name="Kolukisaoglu U."/>
            <person name="Kubo M."/>
            <person name="Kurata T."/>
            <person name="Lalonde S."/>
            <person name="Li K."/>
            <person name="Li Y."/>
            <person name="Litt A."/>
            <person name="Lyons E."/>
            <person name="Manning G."/>
            <person name="Maruyama T."/>
            <person name="Michael T.P."/>
            <person name="Mikami K."/>
            <person name="Miyazaki S."/>
            <person name="Morinaga S."/>
            <person name="Murata T."/>
            <person name="Mueller-Roeber B."/>
            <person name="Nelson D.R."/>
            <person name="Obara M."/>
            <person name="Oguri Y."/>
            <person name="Olmstead R.G."/>
            <person name="Onodera N."/>
            <person name="Petersen B.L."/>
            <person name="Pils B."/>
            <person name="Prigge M."/>
            <person name="Rensing S.A."/>
            <person name="Riano-Pachon D.M."/>
            <person name="Roberts A.W."/>
            <person name="Sato Y."/>
            <person name="Scheller H.V."/>
            <person name="Schulz B."/>
            <person name="Schulz C."/>
            <person name="Shakirov E.V."/>
            <person name="Shibagaki N."/>
            <person name="Shinohara N."/>
            <person name="Shippen D.E."/>
            <person name="Soerensen I."/>
            <person name="Sotooka R."/>
            <person name="Sugimoto N."/>
            <person name="Sugita M."/>
            <person name="Sumikawa N."/>
            <person name="Tanurdzic M."/>
            <person name="Theissen G."/>
            <person name="Ulvskov P."/>
            <person name="Wakazuki S."/>
            <person name="Weng J.K."/>
            <person name="Willats W.W."/>
            <person name="Wipf D."/>
            <person name="Wolf P.G."/>
            <person name="Yang L."/>
            <person name="Zimmer A.D."/>
            <person name="Zhu Q."/>
            <person name="Mitros T."/>
            <person name="Hellsten U."/>
            <person name="Loque D."/>
            <person name="Otillar R."/>
            <person name="Salamov A."/>
            <person name="Schmutz J."/>
            <person name="Shapiro H."/>
            <person name="Lindquist E."/>
            <person name="Lucas S."/>
            <person name="Rokhsar D."/>
            <person name="Grigoriev I.V."/>
        </authorList>
    </citation>
    <scope>NUCLEOTIDE SEQUENCE [LARGE SCALE GENOMIC DNA]</scope>
</reference>
<gene>
    <name evidence="5" type="ORF">SELMODRAFT_440088</name>
</gene>
<organism evidence="6">
    <name type="scientific">Selaginella moellendorffii</name>
    <name type="common">Spikemoss</name>
    <dbReference type="NCBI Taxonomy" id="88036"/>
    <lineage>
        <taxon>Eukaryota</taxon>
        <taxon>Viridiplantae</taxon>
        <taxon>Streptophyta</taxon>
        <taxon>Embryophyta</taxon>
        <taxon>Tracheophyta</taxon>
        <taxon>Lycopodiopsida</taxon>
        <taxon>Selaginellales</taxon>
        <taxon>Selaginellaceae</taxon>
        <taxon>Selaginella</taxon>
    </lineage>
</organism>
<keyword evidence="1" id="KW-0677">Repeat</keyword>
<feature type="repeat" description="ANK" evidence="3">
    <location>
        <begin position="178"/>
        <end position="210"/>
    </location>
</feature>
<dbReference type="InterPro" id="IPR036770">
    <property type="entry name" value="Ankyrin_rpt-contain_sf"/>
</dbReference>
<dbReference type="STRING" id="88036.D8RA08"/>